<dbReference type="HAMAP" id="MF_00772">
    <property type="entry name" value="OGT"/>
    <property type="match status" value="1"/>
</dbReference>
<dbReference type="InterPro" id="IPR008332">
    <property type="entry name" value="MethylG_MeTrfase_N"/>
</dbReference>
<accession>A0ABS1EUZ2</accession>
<name>A0ABS1EUZ2_9CLOT</name>
<gene>
    <name evidence="11" type="ORF">JHL18_21115</name>
</gene>
<reference evidence="12" key="1">
    <citation type="submission" date="2021-01" db="EMBL/GenBank/DDBJ databases">
        <title>Genome public.</title>
        <authorList>
            <person name="Liu C."/>
            <person name="Sun Q."/>
        </authorList>
    </citation>
    <scope>NUCLEOTIDE SEQUENCE [LARGE SCALE GENOMIC DNA]</scope>
    <source>
        <strain evidence="12">YIM B02505</strain>
    </source>
</reference>
<comment type="similarity">
    <text evidence="8">Belongs to the MGMT family.</text>
</comment>
<evidence type="ECO:0000259" key="10">
    <source>
        <dbReference type="Pfam" id="PF02870"/>
    </source>
</evidence>
<evidence type="ECO:0000256" key="1">
    <source>
        <dbReference type="ARBA" id="ARBA00001286"/>
    </source>
</evidence>
<evidence type="ECO:0000313" key="11">
    <source>
        <dbReference type="EMBL" id="MBK1813125.1"/>
    </source>
</evidence>
<feature type="active site" description="Nucleophile; methyl group acceptor" evidence="8">
    <location>
        <position position="121"/>
    </location>
</feature>
<evidence type="ECO:0000259" key="9">
    <source>
        <dbReference type="Pfam" id="PF01035"/>
    </source>
</evidence>
<comment type="function">
    <text evidence="8">Involved in the cellular defense against the biological effects of O6-methylguanine (O6-MeG) and O4-methylthymine (O4-MeT) in DNA. Repairs the methylated nucleobase in DNA by stoichiometrically transferring the methyl group to a cysteine residue in the enzyme. This is a suicide reaction: the enzyme is irreversibly inactivated.</text>
</comment>
<dbReference type="NCBIfam" id="TIGR00589">
    <property type="entry name" value="ogt"/>
    <property type="match status" value="1"/>
</dbReference>
<dbReference type="GO" id="GO:0032259">
    <property type="term" value="P:methylation"/>
    <property type="evidence" value="ECO:0007669"/>
    <property type="project" value="UniProtKB-KW"/>
</dbReference>
<sequence length="156" mass="17613">MYLYEFEIGKIAIAENDGKITNLYFQNDKIPEDMKVNETPILKEAARQLESYIEGNLKEFSLPLEPQGTPFMKDVWLKLCEIPYGETVSYKSIATKICNPKASRAIGLANNRNPIPIFIPCHRVIGANGSLIGYRGGIELKKTLLDMERAKENADF</sequence>
<dbReference type="InterPro" id="IPR036217">
    <property type="entry name" value="MethylDNA_cys_MeTrfase_DNAb"/>
</dbReference>
<keyword evidence="3 8" id="KW-0489">Methyltransferase</keyword>
<dbReference type="Pfam" id="PF01035">
    <property type="entry name" value="DNA_binding_1"/>
    <property type="match status" value="1"/>
</dbReference>
<comment type="catalytic activity">
    <reaction evidence="7 8">
        <text>a 6-O-methyl-2'-deoxyguanosine in DNA + L-cysteinyl-[protein] = S-methyl-L-cysteinyl-[protein] + a 2'-deoxyguanosine in DNA</text>
        <dbReference type="Rhea" id="RHEA:24000"/>
        <dbReference type="Rhea" id="RHEA-COMP:10131"/>
        <dbReference type="Rhea" id="RHEA-COMP:10132"/>
        <dbReference type="Rhea" id="RHEA-COMP:11367"/>
        <dbReference type="Rhea" id="RHEA-COMP:11368"/>
        <dbReference type="ChEBI" id="CHEBI:29950"/>
        <dbReference type="ChEBI" id="CHEBI:82612"/>
        <dbReference type="ChEBI" id="CHEBI:85445"/>
        <dbReference type="ChEBI" id="CHEBI:85448"/>
        <dbReference type="EC" id="2.1.1.63"/>
    </reaction>
</comment>
<dbReference type="EMBL" id="JAENHN010000059">
    <property type="protein sequence ID" value="MBK1813125.1"/>
    <property type="molecule type" value="Genomic_DNA"/>
</dbReference>
<evidence type="ECO:0000256" key="8">
    <source>
        <dbReference type="HAMAP-Rule" id="MF_00772"/>
    </source>
</evidence>
<evidence type="ECO:0000256" key="2">
    <source>
        <dbReference type="ARBA" id="ARBA00022490"/>
    </source>
</evidence>
<evidence type="ECO:0000256" key="7">
    <source>
        <dbReference type="ARBA" id="ARBA00049348"/>
    </source>
</evidence>
<dbReference type="PANTHER" id="PTHR10815">
    <property type="entry name" value="METHYLATED-DNA--PROTEIN-CYSTEINE METHYLTRANSFERASE"/>
    <property type="match status" value="1"/>
</dbReference>
<dbReference type="SUPFAM" id="SSF53155">
    <property type="entry name" value="Methylated DNA-protein cysteine methyltransferase domain"/>
    <property type="match status" value="1"/>
</dbReference>
<evidence type="ECO:0000256" key="3">
    <source>
        <dbReference type="ARBA" id="ARBA00022603"/>
    </source>
</evidence>
<dbReference type="PANTHER" id="PTHR10815:SF5">
    <property type="entry name" value="METHYLATED-DNA--PROTEIN-CYSTEINE METHYLTRANSFERASE"/>
    <property type="match status" value="1"/>
</dbReference>
<comment type="subcellular location">
    <subcellularLocation>
        <location evidence="8">Cytoplasm</location>
    </subcellularLocation>
</comment>
<protein>
    <recommendedName>
        <fullName evidence="8">Methylated-DNA--protein-cysteine methyltransferase</fullName>
        <ecNumber evidence="8">2.1.1.63</ecNumber>
    </recommendedName>
    <alternativeName>
        <fullName evidence="8">6-O-methylguanine-DNA methyltransferase</fullName>
        <shortName evidence="8">MGMT</shortName>
    </alternativeName>
    <alternativeName>
        <fullName evidence="8">O-6-methylguanine-DNA-alkyltransferase</fullName>
    </alternativeName>
</protein>
<keyword evidence="12" id="KW-1185">Reference proteome</keyword>
<evidence type="ECO:0000256" key="4">
    <source>
        <dbReference type="ARBA" id="ARBA00022679"/>
    </source>
</evidence>
<keyword evidence="2 8" id="KW-0963">Cytoplasm</keyword>
<dbReference type="PROSITE" id="PS00374">
    <property type="entry name" value="MGMT"/>
    <property type="match status" value="1"/>
</dbReference>
<proteinExistence type="inferred from homology"/>
<evidence type="ECO:0000256" key="6">
    <source>
        <dbReference type="ARBA" id="ARBA00023204"/>
    </source>
</evidence>
<feature type="domain" description="Methylated-DNA-[protein]-cysteine S-methyltransferase DNA binding" evidence="9">
    <location>
        <begin position="70"/>
        <end position="149"/>
    </location>
</feature>
<dbReference type="SUPFAM" id="SSF46767">
    <property type="entry name" value="Methylated DNA-protein cysteine methyltransferase, C-terminal domain"/>
    <property type="match status" value="1"/>
</dbReference>
<keyword evidence="4 8" id="KW-0808">Transferase</keyword>
<dbReference type="Gene3D" id="1.10.10.10">
    <property type="entry name" value="Winged helix-like DNA-binding domain superfamily/Winged helix DNA-binding domain"/>
    <property type="match status" value="1"/>
</dbReference>
<evidence type="ECO:0000256" key="5">
    <source>
        <dbReference type="ARBA" id="ARBA00022763"/>
    </source>
</evidence>
<comment type="miscellaneous">
    <text evidence="8">This enzyme catalyzes only one turnover and therefore is not strictly catalytic. According to one definition, an enzyme is a biocatalyst that acts repeatedly and over many reaction cycles.</text>
</comment>
<dbReference type="InterPro" id="IPR014048">
    <property type="entry name" value="MethylDNA_cys_MeTrfase_DNA-bd"/>
</dbReference>
<dbReference type="InterPro" id="IPR036388">
    <property type="entry name" value="WH-like_DNA-bd_sf"/>
</dbReference>
<keyword evidence="6 8" id="KW-0234">DNA repair</keyword>
<comment type="catalytic activity">
    <reaction evidence="1 8">
        <text>a 4-O-methyl-thymidine in DNA + L-cysteinyl-[protein] = a thymidine in DNA + S-methyl-L-cysteinyl-[protein]</text>
        <dbReference type="Rhea" id="RHEA:53428"/>
        <dbReference type="Rhea" id="RHEA-COMP:10131"/>
        <dbReference type="Rhea" id="RHEA-COMP:10132"/>
        <dbReference type="Rhea" id="RHEA-COMP:13555"/>
        <dbReference type="Rhea" id="RHEA-COMP:13556"/>
        <dbReference type="ChEBI" id="CHEBI:29950"/>
        <dbReference type="ChEBI" id="CHEBI:82612"/>
        <dbReference type="ChEBI" id="CHEBI:137386"/>
        <dbReference type="ChEBI" id="CHEBI:137387"/>
        <dbReference type="EC" id="2.1.1.63"/>
    </reaction>
</comment>
<dbReference type="InterPro" id="IPR023546">
    <property type="entry name" value="MGMT"/>
</dbReference>
<dbReference type="RefSeq" id="WP_200272939.1">
    <property type="nucleotide sequence ID" value="NZ_JAENHN010000059.1"/>
</dbReference>
<dbReference type="EC" id="2.1.1.63" evidence="8"/>
<evidence type="ECO:0000313" key="12">
    <source>
        <dbReference type="Proteomes" id="UP000596739"/>
    </source>
</evidence>
<dbReference type="Pfam" id="PF02870">
    <property type="entry name" value="Methyltransf_1N"/>
    <property type="match status" value="1"/>
</dbReference>
<keyword evidence="5 8" id="KW-0227">DNA damage</keyword>
<dbReference type="InterPro" id="IPR036631">
    <property type="entry name" value="MGMT_N_sf"/>
</dbReference>
<comment type="caution">
    <text evidence="11">The sequence shown here is derived from an EMBL/GenBank/DDBJ whole genome shotgun (WGS) entry which is preliminary data.</text>
</comment>
<dbReference type="GO" id="GO:0003908">
    <property type="term" value="F:methylated-DNA-[protein]-cysteine S-methyltransferase activity"/>
    <property type="evidence" value="ECO:0007669"/>
    <property type="project" value="UniProtKB-EC"/>
</dbReference>
<dbReference type="Gene3D" id="3.30.160.70">
    <property type="entry name" value="Methylated DNA-protein cysteine methyltransferase domain"/>
    <property type="match status" value="1"/>
</dbReference>
<organism evidence="11 12">
    <name type="scientific">Clostridium yunnanense</name>
    <dbReference type="NCBI Taxonomy" id="2800325"/>
    <lineage>
        <taxon>Bacteria</taxon>
        <taxon>Bacillati</taxon>
        <taxon>Bacillota</taxon>
        <taxon>Clostridia</taxon>
        <taxon>Eubacteriales</taxon>
        <taxon>Clostridiaceae</taxon>
        <taxon>Clostridium</taxon>
    </lineage>
</organism>
<feature type="domain" description="Methylguanine DNA methyltransferase ribonuclease-like" evidence="10">
    <location>
        <begin position="3"/>
        <end position="66"/>
    </location>
</feature>
<dbReference type="InterPro" id="IPR001497">
    <property type="entry name" value="MethylDNA_cys_MeTrfase_AS"/>
</dbReference>
<dbReference type="Proteomes" id="UP000596739">
    <property type="component" value="Unassembled WGS sequence"/>
</dbReference>
<dbReference type="CDD" id="cd06445">
    <property type="entry name" value="ATase"/>
    <property type="match status" value="1"/>
</dbReference>